<dbReference type="EMBL" id="GANP01012900">
    <property type="protein sequence ID" value="JAB71568.1"/>
    <property type="molecule type" value="mRNA"/>
</dbReference>
<feature type="region of interest" description="Disordered" evidence="1">
    <location>
        <begin position="355"/>
        <end position="399"/>
    </location>
</feature>
<feature type="signal peptide" evidence="2">
    <location>
        <begin position="1"/>
        <end position="30"/>
    </location>
</feature>
<accession>V5HDV0</accession>
<reference evidence="4" key="1">
    <citation type="journal article" date="2015" name="Sci. Rep.">
        <title>Tissue- and time-dependent transcription in Ixodes ricinus salivary glands and midguts when blood feeding on the vertebrate host.</title>
        <authorList>
            <person name="Kotsyfakis M."/>
            <person name="Schwarz A."/>
            <person name="Erhart J."/>
            <person name="Ribeiro J.M."/>
        </authorList>
    </citation>
    <scope>NUCLEOTIDE SEQUENCE</scope>
    <source>
        <tissue evidence="4">Salivary gland and midgut</tissue>
    </source>
</reference>
<feature type="compositionally biased region" description="Polar residues" evidence="1">
    <location>
        <begin position="298"/>
        <end position="315"/>
    </location>
</feature>
<feature type="compositionally biased region" description="Basic and acidic residues" evidence="1">
    <location>
        <begin position="173"/>
        <end position="183"/>
    </location>
</feature>
<evidence type="ECO:0000313" key="4">
    <source>
        <dbReference type="EMBL" id="JAB71568.1"/>
    </source>
</evidence>
<dbReference type="SMART" id="SM00181">
    <property type="entry name" value="EGF"/>
    <property type="match status" value="2"/>
</dbReference>
<evidence type="ECO:0000256" key="2">
    <source>
        <dbReference type="SAM" id="SignalP"/>
    </source>
</evidence>
<sequence length="399" mass="44827">MNKAWLQRKVLHINARILLLLPLWYSSSAASKPEISHYRTPREAVEYVAWQALREGRPPCVTVHPIGISLFCIMGQCIHDTDGKPHCQCDRNFAGLTCSIYKGMCTSESICAPHLCKDNLAKSNKFECVCKPGYYVPDDPALSYCIPEKTLRSRTEVKANSLYIAARQSAKSPIDHSWQEDHSMSQPLRNETRGKVQATPEKNASEVGVICASSDFLLCFIEPKKENKTVSFKKALGNAVAQKKMVQNTRVVSNCTPLENAQYPERQLSVMNDDDPHSNAQTSDKVEGYGVNIKKQPPTYSNPWQPTAATSSNKPNAIKGNRRSPFIIQRRFSSTFQMQPIGICDEILLPSDNVKSERKHAESMTETAWQNNDYDESSASYKNEKSDCEQKKVNPEMKA</sequence>
<keyword evidence="2" id="KW-0732">Signal</keyword>
<feature type="domain" description="EGF-like" evidence="3">
    <location>
        <begin position="59"/>
        <end position="99"/>
    </location>
</feature>
<feature type="compositionally biased region" description="Polar residues" evidence="1">
    <location>
        <begin position="364"/>
        <end position="381"/>
    </location>
</feature>
<evidence type="ECO:0000256" key="1">
    <source>
        <dbReference type="SAM" id="MobiDB-lite"/>
    </source>
</evidence>
<feature type="domain" description="EGF-like" evidence="3">
    <location>
        <begin position="104"/>
        <end position="146"/>
    </location>
</feature>
<proteinExistence type="evidence at transcript level"/>
<feature type="region of interest" description="Disordered" evidence="1">
    <location>
        <begin position="173"/>
        <end position="199"/>
    </location>
</feature>
<feature type="compositionally biased region" description="Basic and acidic residues" evidence="1">
    <location>
        <begin position="382"/>
        <end position="399"/>
    </location>
</feature>
<feature type="region of interest" description="Disordered" evidence="1">
    <location>
        <begin position="295"/>
        <end position="321"/>
    </location>
</feature>
<dbReference type="InterPro" id="IPR000742">
    <property type="entry name" value="EGF"/>
</dbReference>
<evidence type="ECO:0000259" key="3">
    <source>
        <dbReference type="SMART" id="SM00181"/>
    </source>
</evidence>
<protein>
    <submittedName>
        <fullName evidence="4">Putative secreted protein</fullName>
    </submittedName>
</protein>
<dbReference type="AlphaFoldDB" id="V5HDV0"/>
<organism evidence="4">
    <name type="scientific">Ixodes ricinus</name>
    <name type="common">Common tick</name>
    <name type="synonym">Acarus ricinus</name>
    <dbReference type="NCBI Taxonomy" id="34613"/>
    <lineage>
        <taxon>Eukaryota</taxon>
        <taxon>Metazoa</taxon>
        <taxon>Ecdysozoa</taxon>
        <taxon>Arthropoda</taxon>
        <taxon>Chelicerata</taxon>
        <taxon>Arachnida</taxon>
        <taxon>Acari</taxon>
        <taxon>Parasitiformes</taxon>
        <taxon>Ixodida</taxon>
        <taxon>Ixodoidea</taxon>
        <taxon>Ixodidae</taxon>
        <taxon>Ixodinae</taxon>
        <taxon>Ixodes</taxon>
    </lineage>
</organism>
<feature type="chain" id="PRO_5004735746" evidence="2">
    <location>
        <begin position="31"/>
        <end position="399"/>
    </location>
</feature>
<name>V5HDV0_IXORI</name>